<feature type="compositionally biased region" description="Low complexity" evidence="1">
    <location>
        <begin position="102"/>
        <end position="123"/>
    </location>
</feature>
<organism evidence="2">
    <name type="scientific">freshwater metagenome</name>
    <dbReference type="NCBI Taxonomy" id="449393"/>
    <lineage>
        <taxon>unclassified sequences</taxon>
        <taxon>metagenomes</taxon>
        <taxon>ecological metagenomes</taxon>
    </lineage>
</organism>
<reference evidence="2" key="1">
    <citation type="submission" date="2020-05" db="EMBL/GenBank/DDBJ databases">
        <authorList>
            <person name="Chiriac C."/>
            <person name="Salcher M."/>
            <person name="Ghai R."/>
            <person name="Kavagutti S V."/>
        </authorList>
    </citation>
    <scope>NUCLEOTIDE SEQUENCE</scope>
</reference>
<feature type="region of interest" description="Disordered" evidence="1">
    <location>
        <begin position="30"/>
        <end position="164"/>
    </location>
</feature>
<proteinExistence type="predicted"/>
<evidence type="ECO:0000256" key="1">
    <source>
        <dbReference type="SAM" id="MobiDB-lite"/>
    </source>
</evidence>
<accession>A0A6J7IA35</accession>
<name>A0A6J7IA35_9ZZZZ</name>
<protein>
    <submittedName>
        <fullName evidence="2">Unannotated protein</fullName>
    </submittedName>
</protein>
<gene>
    <name evidence="2" type="ORF">UFOPK3614_01221</name>
</gene>
<dbReference type="EMBL" id="CAFBMS010000115">
    <property type="protein sequence ID" value="CAB4927963.1"/>
    <property type="molecule type" value="Genomic_DNA"/>
</dbReference>
<evidence type="ECO:0000313" key="2">
    <source>
        <dbReference type="EMBL" id="CAB4927963.1"/>
    </source>
</evidence>
<feature type="compositionally biased region" description="Pro residues" evidence="1">
    <location>
        <begin position="91"/>
        <end position="101"/>
    </location>
</feature>
<sequence length="195" mass="21738">MRFMEIANPEDQLALWKLVSDKIWDTFAQQVGQPVSSHPSPSQISQDRPTTPVGASAKPIAKPLRPVTKNKRKAPKKGKARASKPKRAPMAPAPKPLPQPSPQQLTPTQAAKQQNQQHQQIAQHLHKEISKSNPQQKIYPQPPTPTHKLPTPTVHMTNGYDERDKDELVMHSRAQNPFKTVAQTKSALTGQKRGF</sequence>
<feature type="compositionally biased region" description="Polar residues" evidence="1">
    <location>
        <begin position="30"/>
        <end position="49"/>
    </location>
</feature>
<feature type="compositionally biased region" description="Basic residues" evidence="1">
    <location>
        <begin position="68"/>
        <end position="87"/>
    </location>
</feature>
<dbReference type="AlphaFoldDB" id="A0A6J7IA35"/>